<dbReference type="Proteomes" id="UP000288395">
    <property type="component" value="Unassembled WGS sequence"/>
</dbReference>
<keyword evidence="2" id="KW-1185">Reference proteome</keyword>
<accession>A0A432VPH0</accession>
<proteinExistence type="predicted"/>
<dbReference type="RefSeq" id="WP_126768505.1">
    <property type="nucleotide sequence ID" value="NZ_PIPJ01000020.1"/>
</dbReference>
<dbReference type="EMBL" id="PIPJ01000020">
    <property type="protein sequence ID" value="RUO18028.1"/>
    <property type="molecule type" value="Genomic_DNA"/>
</dbReference>
<gene>
    <name evidence="1" type="ORF">CWE08_12050</name>
</gene>
<evidence type="ECO:0000313" key="2">
    <source>
        <dbReference type="Proteomes" id="UP000288395"/>
    </source>
</evidence>
<sequence>MHAAGEDAVLTDDQLSTVKSDLGLIFGRGGDEGQRLYNALDSNKPLKIIVNSQGSNAAYLKGNVLSIDLSSQVTLIDQNTMEPFVAATTRILTHELGHALLGLHDIHPVLPWVQIGDVEYQNSPNVRFMDRVMKNIHGDDAHRRRYY</sequence>
<name>A0A432VPH0_9GAMM</name>
<organism evidence="1 2">
    <name type="scientific">Aliidiomarina iranensis</name>
    <dbReference type="NCBI Taxonomy" id="1434071"/>
    <lineage>
        <taxon>Bacteria</taxon>
        <taxon>Pseudomonadati</taxon>
        <taxon>Pseudomonadota</taxon>
        <taxon>Gammaproteobacteria</taxon>
        <taxon>Alteromonadales</taxon>
        <taxon>Idiomarinaceae</taxon>
        <taxon>Aliidiomarina</taxon>
    </lineage>
</organism>
<comment type="caution">
    <text evidence="1">The sequence shown here is derived from an EMBL/GenBank/DDBJ whole genome shotgun (WGS) entry which is preliminary data.</text>
</comment>
<protein>
    <submittedName>
        <fullName evidence="1">Uncharacterized protein</fullName>
    </submittedName>
</protein>
<dbReference type="AlphaFoldDB" id="A0A432VPH0"/>
<reference evidence="2" key="1">
    <citation type="journal article" date="2018" name="Front. Microbiol.">
        <title>Genome-Based Analysis Reveals the Taxonomy and Diversity of the Family Idiomarinaceae.</title>
        <authorList>
            <person name="Liu Y."/>
            <person name="Lai Q."/>
            <person name="Shao Z."/>
        </authorList>
    </citation>
    <scope>NUCLEOTIDE SEQUENCE [LARGE SCALE GENOMIC DNA]</scope>
    <source>
        <strain evidence="2">GBPy7</strain>
    </source>
</reference>
<evidence type="ECO:0000313" key="1">
    <source>
        <dbReference type="EMBL" id="RUO18028.1"/>
    </source>
</evidence>